<reference evidence="1 2" key="1">
    <citation type="submission" date="2021-01" db="EMBL/GenBank/DDBJ databases">
        <title>Chryseolinea sp. Jin1 Genome sequencing and assembly.</title>
        <authorList>
            <person name="Kim I."/>
        </authorList>
    </citation>
    <scope>NUCLEOTIDE SEQUENCE [LARGE SCALE GENOMIC DNA]</scope>
    <source>
        <strain evidence="1 2">Jin1</strain>
    </source>
</reference>
<protein>
    <submittedName>
        <fullName evidence="1">DUF932 domain-containing protein</fullName>
    </submittedName>
</protein>
<dbReference type="InterPro" id="IPR026325">
    <property type="entry name" value="DUF932"/>
</dbReference>
<accession>A0ABS1L285</accession>
<organism evidence="1 2">
    <name type="scientific">Chryseolinea lacunae</name>
    <dbReference type="NCBI Taxonomy" id="2801331"/>
    <lineage>
        <taxon>Bacteria</taxon>
        <taxon>Pseudomonadati</taxon>
        <taxon>Bacteroidota</taxon>
        <taxon>Cytophagia</taxon>
        <taxon>Cytophagales</taxon>
        <taxon>Fulvivirgaceae</taxon>
        <taxon>Chryseolinea</taxon>
    </lineage>
</organism>
<gene>
    <name evidence="1" type="ORF">JI741_31580</name>
</gene>
<dbReference type="Pfam" id="PF06067">
    <property type="entry name" value="DUF932"/>
    <property type="match status" value="1"/>
</dbReference>
<evidence type="ECO:0000313" key="1">
    <source>
        <dbReference type="EMBL" id="MBL0745818.1"/>
    </source>
</evidence>
<dbReference type="RefSeq" id="WP_202016456.1">
    <property type="nucleotide sequence ID" value="NZ_JAERRB010000019.1"/>
</dbReference>
<proteinExistence type="predicted"/>
<dbReference type="EMBL" id="JAERRB010000019">
    <property type="protein sequence ID" value="MBL0745818.1"/>
    <property type="molecule type" value="Genomic_DNA"/>
</dbReference>
<name>A0ABS1L285_9BACT</name>
<dbReference type="Proteomes" id="UP000613030">
    <property type="component" value="Unassembled WGS sequence"/>
</dbReference>
<evidence type="ECO:0000313" key="2">
    <source>
        <dbReference type="Proteomes" id="UP000613030"/>
    </source>
</evidence>
<comment type="caution">
    <text evidence="1">The sequence shown here is derived from an EMBL/GenBank/DDBJ whole genome shotgun (WGS) entry which is preliminary data.</text>
</comment>
<sequence>MKNHFENAGGANLKERLQNDNVFVKQQILSLSTLTGISSRKGLEKAIVSENQIVNVVSNSYGHLPNEKFFYEVEAKLIDAGIEYVTRSINRDNRSFAVDYILSDERWIVNVKNGYDRLRPMLRFTNSYDGSCRTSGHFGFFREVCTNGLHTAHAKVGFSVKHRGDIIQAVIPEIGELVQKFINNEFYSLHQKFEVLAERPIRDLKKFVKVTAEYFKLFQFECSEKNPESSLNARTVLDTIQNEAWLLNTKPNFWLGYNAFNALLHGKLKRTFEAQSNLDGRIFEHLISK</sequence>
<keyword evidence="2" id="KW-1185">Reference proteome</keyword>